<gene>
    <name evidence="1" type="ORF">O181_000032</name>
</gene>
<protein>
    <recommendedName>
        <fullName evidence="3">Reverse transcriptase Ty1/copia-type domain-containing protein</fullName>
    </recommendedName>
</protein>
<evidence type="ECO:0008006" key="3">
    <source>
        <dbReference type="Google" id="ProtNLM"/>
    </source>
</evidence>
<keyword evidence="2" id="KW-1185">Reference proteome</keyword>
<organism evidence="1 2">
    <name type="scientific">Austropuccinia psidii MF-1</name>
    <dbReference type="NCBI Taxonomy" id="1389203"/>
    <lineage>
        <taxon>Eukaryota</taxon>
        <taxon>Fungi</taxon>
        <taxon>Dikarya</taxon>
        <taxon>Basidiomycota</taxon>
        <taxon>Pucciniomycotina</taxon>
        <taxon>Pucciniomycetes</taxon>
        <taxon>Pucciniales</taxon>
        <taxon>Sphaerophragmiaceae</taxon>
        <taxon>Austropuccinia</taxon>
    </lineage>
</organism>
<proteinExistence type="predicted"/>
<comment type="caution">
    <text evidence="1">The sequence shown here is derived from an EMBL/GenBank/DDBJ whole genome shotgun (WGS) entry which is preliminary data.</text>
</comment>
<dbReference type="OrthoDB" id="8188638at2759"/>
<dbReference type="PANTHER" id="PTHR11439:SF470">
    <property type="entry name" value="CYSTEINE-RICH RLK (RECEPTOR-LIKE PROTEIN KINASE) 8"/>
    <property type="match status" value="1"/>
</dbReference>
<name>A0A9Q3GBL3_9BASI</name>
<sequence length="106" mass="11771">MATRSDLSHSVSVLSQFLEKPGIQHCKAFLHVLKYLKGTQDIGLTYPKGINAGIVAYTEAEWGNCSTTRRSVTGFLAKMCGSLILWKTRKQPTFSLSTDEAKYEVL</sequence>
<evidence type="ECO:0000313" key="1">
    <source>
        <dbReference type="EMBL" id="MBW0460317.1"/>
    </source>
</evidence>
<dbReference type="PANTHER" id="PTHR11439">
    <property type="entry name" value="GAG-POL-RELATED RETROTRANSPOSON"/>
    <property type="match status" value="1"/>
</dbReference>
<dbReference type="EMBL" id="AVOT02000003">
    <property type="protein sequence ID" value="MBW0460317.1"/>
    <property type="molecule type" value="Genomic_DNA"/>
</dbReference>
<evidence type="ECO:0000313" key="2">
    <source>
        <dbReference type="Proteomes" id="UP000765509"/>
    </source>
</evidence>
<reference evidence="1" key="1">
    <citation type="submission" date="2021-03" db="EMBL/GenBank/DDBJ databases">
        <title>Draft genome sequence of rust myrtle Austropuccinia psidii MF-1, a brazilian biotype.</title>
        <authorList>
            <person name="Quecine M.C."/>
            <person name="Pachon D.M.R."/>
            <person name="Bonatelli M.L."/>
            <person name="Correr F.H."/>
            <person name="Franceschini L.M."/>
            <person name="Leite T.F."/>
            <person name="Margarido G.R.A."/>
            <person name="Almeida C.A."/>
            <person name="Ferrarezi J.A."/>
            <person name="Labate C.A."/>
        </authorList>
    </citation>
    <scope>NUCLEOTIDE SEQUENCE</scope>
    <source>
        <strain evidence="1">MF-1</strain>
    </source>
</reference>
<dbReference type="AlphaFoldDB" id="A0A9Q3GBL3"/>
<dbReference type="Proteomes" id="UP000765509">
    <property type="component" value="Unassembled WGS sequence"/>
</dbReference>
<accession>A0A9Q3GBL3</accession>